<comment type="caution">
    <text evidence="1">The sequence shown here is derived from an EMBL/GenBank/DDBJ whole genome shotgun (WGS) entry which is preliminary data.</text>
</comment>
<evidence type="ECO:0000313" key="2">
    <source>
        <dbReference type="Proteomes" id="UP001207742"/>
    </source>
</evidence>
<dbReference type="RefSeq" id="WP_264727889.1">
    <property type="nucleotide sequence ID" value="NZ_JAPDNR010000001.1"/>
</dbReference>
<dbReference type="Proteomes" id="UP001207742">
    <property type="component" value="Unassembled WGS sequence"/>
</dbReference>
<sequence>MRSYLRLLFLSLLLHSCAHTEKPRAYYIEKVQQLERLNIALFNDIFIEARFIRNDTFIAYSFIKELNGEDFYLPNFSLYTNTLMSSPKMLDAFKYGQHFGHSTLEEALHYSKGYADSIISTFVKMNVWSVLGRNPGMLIFYLNDKTYLIYAPDKTKITNEYWIEKMPQFDRIKSGWYFGKDE</sequence>
<evidence type="ECO:0008006" key="3">
    <source>
        <dbReference type="Google" id="ProtNLM"/>
    </source>
</evidence>
<keyword evidence="2" id="KW-1185">Reference proteome</keyword>
<gene>
    <name evidence="1" type="ORF">OL497_03810</name>
</gene>
<accession>A0ABT3IGC5</accession>
<proteinExistence type="predicted"/>
<evidence type="ECO:0000313" key="1">
    <source>
        <dbReference type="EMBL" id="MCW3483000.1"/>
    </source>
</evidence>
<protein>
    <recommendedName>
        <fullName evidence="3">Lipoprotein</fullName>
    </recommendedName>
</protein>
<dbReference type="EMBL" id="JAPDNS010000001">
    <property type="protein sequence ID" value="MCW3483000.1"/>
    <property type="molecule type" value="Genomic_DNA"/>
</dbReference>
<reference evidence="1 2" key="1">
    <citation type="submission" date="2022-10" db="EMBL/GenBank/DDBJ databases">
        <title>Chitinophaga nivalis PC15 sp. nov., isolated from Pyeongchang county, South Korea.</title>
        <authorList>
            <person name="Trinh H.N."/>
        </authorList>
    </citation>
    <scope>NUCLEOTIDE SEQUENCE [LARGE SCALE GENOMIC DNA]</scope>
    <source>
        <strain evidence="1 2">PC14</strain>
    </source>
</reference>
<organism evidence="1 2">
    <name type="scientific">Chitinophaga nivalis</name>
    <dbReference type="NCBI Taxonomy" id="2991709"/>
    <lineage>
        <taxon>Bacteria</taxon>
        <taxon>Pseudomonadati</taxon>
        <taxon>Bacteroidota</taxon>
        <taxon>Chitinophagia</taxon>
        <taxon>Chitinophagales</taxon>
        <taxon>Chitinophagaceae</taxon>
        <taxon>Chitinophaga</taxon>
    </lineage>
</organism>
<name>A0ABT3IGC5_9BACT</name>